<organism evidence="1 2">
    <name type="scientific">Caerostris extrusa</name>
    <name type="common">Bark spider</name>
    <name type="synonym">Caerostris bankana</name>
    <dbReference type="NCBI Taxonomy" id="172846"/>
    <lineage>
        <taxon>Eukaryota</taxon>
        <taxon>Metazoa</taxon>
        <taxon>Ecdysozoa</taxon>
        <taxon>Arthropoda</taxon>
        <taxon>Chelicerata</taxon>
        <taxon>Arachnida</taxon>
        <taxon>Araneae</taxon>
        <taxon>Araneomorphae</taxon>
        <taxon>Entelegynae</taxon>
        <taxon>Araneoidea</taxon>
        <taxon>Araneidae</taxon>
        <taxon>Caerostris</taxon>
    </lineage>
</organism>
<dbReference type="AlphaFoldDB" id="A0AAV4TNS3"/>
<comment type="caution">
    <text evidence="1">The sequence shown here is derived from an EMBL/GenBank/DDBJ whole genome shotgun (WGS) entry which is preliminary data.</text>
</comment>
<reference evidence="1 2" key="1">
    <citation type="submission" date="2021-06" db="EMBL/GenBank/DDBJ databases">
        <title>Caerostris extrusa draft genome.</title>
        <authorList>
            <person name="Kono N."/>
            <person name="Arakawa K."/>
        </authorList>
    </citation>
    <scope>NUCLEOTIDE SEQUENCE [LARGE SCALE GENOMIC DNA]</scope>
</reference>
<sequence length="104" mass="12217">MLSEAFYPLDFITKKTCVAVQPSSLYQYCGLVYLKEADKSVRTLLPNLIVGFSSHRMCPFRPQLLSVRFHLTRIETSFPTTRWFSNFESSNFLLLRILFVILWM</sequence>
<evidence type="ECO:0000313" key="1">
    <source>
        <dbReference type="EMBL" id="GIY47704.1"/>
    </source>
</evidence>
<gene>
    <name evidence="1" type="ORF">CEXT_589021</name>
</gene>
<keyword evidence="2" id="KW-1185">Reference proteome</keyword>
<evidence type="ECO:0000313" key="2">
    <source>
        <dbReference type="Proteomes" id="UP001054945"/>
    </source>
</evidence>
<protein>
    <submittedName>
        <fullName evidence="1">Uncharacterized protein</fullName>
    </submittedName>
</protein>
<name>A0AAV4TNS3_CAEEX</name>
<dbReference type="Proteomes" id="UP001054945">
    <property type="component" value="Unassembled WGS sequence"/>
</dbReference>
<proteinExistence type="predicted"/>
<accession>A0AAV4TNS3</accession>
<dbReference type="EMBL" id="BPLR01011609">
    <property type="protein sequence ID" value="GIY47704.1"/>
    <property type="molecule type" value="Genomic_DNA"/>
</dbReference>